<evidence type="ECO:0000313" key="4">
    <source>
        <dbReference type="EMBL" id="BCR05415.1"/>
    </source>
</evidence>
<reference evidence="4 5" key="2">
    <citation type="journal article" date="2021" name="Int. J. Syst. Evol. Microbiol.">
        <title>Isolation and Polyphasic Characterization of Desulfuromonas versatilis sp. Nov., an Electrogenic Bacteria Capable of Versatile Metabolism Isolated from a Graphene Oxide-Reducing Enrichment Culture.</title>
        <authorList>
            <person name="Xie L."/>
            <person name="Yoshida N."/>
            <person name="Ishii S."/>
            <person name="Meng L."/>
        </authorList>
    </citation>
    <scope>NUCLEOTIDE SEQUENCE [LARGE SCALE GENOMIC DNA]</scope>
    <source>
        <strain evidence="4 5">NIT-T3</strain>
    </source>
</reference>
<dbReference type="InterPro" id="IPR050188">
    <property type="entry name" value="RluA_PseudoU_synthase"/>
</dbReference>
<dbReference type="PANTHER" id="PTHR21600">
    <property type="entry name" value="MITOCHONDRIAL RNA PSEUDOURIDINE SYNTHASE"/>
    <property type="match status" value="1"/>
</dbReference>
<feature type="domain" description="Pseudouridine synthase RsuA/RluA-like" evidence="3">
    <location>
        <begin position="28"/>
        <end position="179"/>
    </location>
</feature>
<dbReference type="PANTHER" id="PTHR21600:SF44">
    <property type="entry name" value="RIBOSOMAL LARGE SUBUNIT PSEUDOURIDINE SYNTHASE D"/>
    <property type="match status" value="1"/>
</dbReference>
<gene>
    <name evidence="4" type="ORF">DESUT3_24840</name>
</gene>
<organism evidence="4 5">
    <name type="scientific">Desulfuromonas versatilis</name>
    <dbReference type="NCBI Taxonomy" id="2802975"/>
    <lineage>
        <taxon>Bacteria</taxon>
        <taxon>Pseudomonadati</taxon>
        <taxon>Thermodesulfobacteriota</taxon>
        <taxon>Desulfuromonadia</taxon>
        <taxon>Desulfuromonadales</taxon>
        <taxon>Desulfuromonadaceae</taxon>
        <taxon>Desulfuromonas</taxon>
    </lineage>
</organism>
<evidence type="ECO:0000256" key="2">
    <source>
        <dbReference type="ARBA" id="ARBA00023235"/>
    </source>
</evidence>
<dbReference type="CDD" id="cd02869">
    <property type="entry name" value="PseudoU_synth_RluA_like"/>
    <property type="match status" value="1"/>
</dbReference>
<dbReference type="InterPro" id="IPR006224">
    <property type="entry name" value="PsdUridine_synth_RluA-like_CS"/>
</dbReference>
<dbReference type="SUPFAM" id="SSF55120">
    <property type="entry name" value="Pseudouridine synthase"/>
    <property type="match status" value="1"/>
</dbReference>
<evidence type="ECO:0000313" key="5">
    <source>
        <dbReference type="Proteomes" id="UP001319827"/>
    </source>
</evidence>
<proteinExistence type="inferred from homology"/>
<reference evidence="4 5" key="1">
    <citation type="journal article" date="2016" name="C (Basel)">
        <title>Selective Growth of and Electricity Production by Marine Exoelectrogenic Bacteria in Self-Aggregated Hydrogel of Microbially Reduced Graphene Oxide.</title>
        <authorList>
            <person name="Yoshida N."/>
            <person name="Goto Y."/>
            <person name="Miyata Y."/>
        </authorList>
    </citation>
    <scope>NUCLEOTIDE SEQUENCE [LARGE SCALE GENOMIC DNA]</scope>
    <source>
        <strain evidence="4 5">NIT-T3</strain>
    </source>
</reference>
<dbReference type="InterPro" id="IPR006145">
    <property type="entry name" value="PsdUridine_synth_RsuA/RluA"/>
</dbReference>
<dbReference type="Gene3D" id="3.30.2350.10">
    <property type="entry name" value="Pseudouridine synthase"/>
    <property type="match status" value="1"/>
</dbReference>
<evidence type="ECO:0000256" key="1">
    <source>
        <dbReference type="ARBA" id="ARBA00010876"/>
    </source>
</evidence>
<dbReference type="Pfam" id="PF00849">
    <property type="entry name" value="PseudoU_synth_2"/>
    <property type="match status" value="1"/>
</dbReference>
<dbReference type="Proteomes" id="UP001319827">
    <property type="component" value="Chromosome"/>
</dbReference>
<dbReference type="EMBL" id="AP024355">
    <property type="protein sequence ID" value="BCR05415.1"/>
    <property type="molecule type" value="Genomic_DNA"/>
</dbReference>
<sequence length="245" mass="27199">MEVFLDGLPLEPFALSAGQILLQDRYCLAIDKPAGVETQPTPARYRGTLYDALLRYLQDPARPQQRPALGMVQRLDRDTSGVMIFSIHPRAHRPLTALFSGRDVGKLYLALVAGQPEPAAGEIRSQLARNRASNLVRSVARGGKEAITRYRVVESFPGACLVEIELLTGRSHQIRAHFAERGHPLLGDVRYGGPDRICGEPIPRQMLHSWRLSLPHPVSKDALDIEAPIPADMEHLMKVLRQNPS</sequence>
<comment type="similarity">
    <text evidence="1">Belongs to the pseudouridine synthase RluA family.</text>
</comment>
<dbReference type="PROSITE" id="PS01129">
    <property type="entry name" value="PSI_RLU"/>
    <property type="match status" value="1"/>
</dbReference>
<accession>A0ABM8HSY2</accession>
<dbReference type="InterPro" id="IPR020103">
    <property type="entry name" value="PsdUridine_synth_cat_dom_sf"/>
</dbReference>
<evidence type="ECO:0000259" key="3">
    <source>
        <dbReference type="Pfam" id="PF00849"/>
    </source>
</evidence>
<keyword evidence="2" id="KW-0413">Isomerase</keyword>
<protein>
    <recommendedName>
        <fullName evidence="3">Pseudouridine synthase RsuA/RluA-like domain-containing protein</fullName>
    </recommendedName>
</protein>
<name>A0ABM8HSY2_9BACT</name>
<keyword evidence="5" id="KW-1185">Reference proteome</keyword>